<dbReference type="EC" id="2.4.1.256" evidence="4 14"/>
<dbReference type="GO" id="GO:0106073">
    <property type="term" value="F:dolichyl pyrophosphate Glc2Man9GlcNAc2 alpha-1,2-glucosyltransferase activity"/>
    <property type="evidence" value="ECO:0007669"/>
    <property type="project" value="UniProtKB-UniRule"/>
</dbReference>
<comment type="caution">
    <text evidence="14">Lacks conserved residue(s) required for the propagation of feature annotation.</text>
</comment>
<evidence type="ECO:0000256" key="7">
    <source>
        <dbReference type="ARBA" id="ARBA00022679"/>
    </source>
</evidence>
<evidence type="ECO:0000256" key="9">
    <source>
        <dbReference type="ARBA" id="ARBA00022824"/>
    </source>
</evidence>
<feature type="transmembrane region" description="Helical" evidence="14">
    <location>
        <begin position="20"/>
        <end position="45"/>
    </location>
</feature>
<dbReference type="PANTHER" id="PTHR12989">
    <property type="entry name" value="ALPHA-1,2-GLUCOSYLTRANSFERASE ALG10"/>
    <property type="match status" value="1"/>
</dbReference>
<evidence type="ECO:0000256" key="5">
    <source>
        <dbReference type="ARBA" id="ARBA00018512"/>
    </source>
</evidence>
<comment type="caution">
    <text evidence="15">The sequence shown here is derived from an EMBL/GenBank/DDBJ whole genome shotgun (WGS) entry which is preliminary data.</text>
</comment>
<evidence type="ECO:0000256" key="12">
    <source>
        <dbReference type="ARBA" id="ARBA00044727"/>
    </source>
</evidence>
<evidence type="ECO:0000256" key="3">
    <source>
        <dbReference type="ARBA" id="ARBA00010600"/>
    </source>
</evidence>
<dbReference type="EMBL" id="CAVLEF010000278">
    <property type="protein sequence ID" value="CAK1554484.1"/>
    <property type="molecule type" value="Genomic_DNA"/>
</dbReference>
<evidence type="ECO:0000256" key="1">
    <source>
        <dbReference type="ARBA" id="ARBA00004477"/>
    </source>
</evidence>
<evidence type="ECO:0000256" key="13">
    <source>
        <dbReference type="ARBA" id="ARBA00048064"/>
    </source>
</evidence>
<sequence>MSIVRILRCLRLIHACGLRIQILAMSASLKFITIFLTVLSAYLFISFHLFEAVYKAQPTVIDELFHIPQGIAYCERNFSYWDPKITTLPGLYLVSSIISVLNLDCNTYYLRLVNLIASCVNLIIFAFLLKFIYGSNTGSQLKVVMQSLSLAILPPLYFFSFVYYTDTLSLLVLLIFTITSVVIKSKWLVFVFGVLSVLMRQTNVVWIAMVLGHKVLGLLLRSSRVYGNTYLNKHANRRSIIASNIDSSKLKGYYNLNDVVIALKYHLSTFFTTVFKFLTVSDFIIIIQQVLVLLGFVTFVYVNGSIVVGDKTAHQATLHLPQLLYFLLFYGIFGLPYVLGRLPSTVKLIFRNKLQVIFLAFLFTAIVHFNTLVHPYLLADNRHYTFYVWNRWFGKYEYAKYATVPAYIFLLFSLYDNLKDQNCISFLLPYTISLFLTLALQKLVDVRYFLVPYIIIRLRFVKSSYKVVFFELIWYLGINFATFHLFFNKDFMWMDFEESQRIIW</sequence>
<organism evidence="15 16">
    <name type="scientific">Leptosia nina</name>
    <dbReference type="NCBI Taxonomy" id="320188"/>
    <lineage>
        <taxon>Eukaryota</taxon>
        <taxon>Metazoa</taxon>
        <taxon>Ecdysozoa</taxon>
        <taxon>Arthropoda</taxon>
        <taxon>Hexapoda</taxon>
        <taxon>Insecta</taxon>
        <taxon>Pterygota</taxon>
        <taxon>Neoptera</taxon>
        <taxon>Endopterygota</taxon>
        <taxon>Lepidoptera</taxon>
        <taxon>Glossata</taxon>
        <taxon>Ditrysia</taxon>
        <taxon>Papilionoidea</taxon>
        <taxon>Pieridae</taxon>
        <taxon>Pierinae</taxon>
        <taxon>Leptosia</taxon>
    </lineage>
</organism>
<dbReference type="PIRSF" id="PIRSF028810">
    <property type="entry name" value="Alpha1_2_glucosyltferase_Alg10"/>
    <property type="match status" value="1"/>
</dbReference>
<keyword evidence="6 14" id="KW-0328">Glycosyltransferase</keyword>
<dbReference type="InterPro" id="IPR016900">
    <property type="entry name" value="Alg10"/>
</dbReference>
<keyword evidence="7" id="KW-0808">Transferase</keyword>
<reference evidence="15 16" key="1">
    <citation type="submission" date="2023-11" db="EMBL/GenBank/DDBJ databases">
        <authorList>
            <person name="Okamura Y."/>
        </authorList>
    </citation>
    <scope>NUCLEOTIDE SEQUENCE [LARGE SCALE GENOMIC DNA]</scope>
</reference>
<comment type="catalytic activity">
    <reaction evidence="13">
        <text>an alpha-D-Glc-(1-&gt;3)-alpha-D-Glc-(1-&gt;3)-alpha-D-Man-(1-&gt;2)-alpha-D-Man-(1-&gt;2)-alpha-D-Man-(1-&gt;3)-[alpha-D-Man-(1-&gt;2)-alpha-D-Man-(1-&gt;3)-[alpha-D-Man-(1-&gt;2)-alpha-D-Man-(1-&gt;6)]-alpha-D-Man-(1-&gt;6)]-beta-D-Man-(1-&gt;4)-beta-D-GlcNAc-(1-&gt;4)-alpha-D-GlcNAc-diphospho-di-trans,poly-cis-dolichol + a di-trans,poly-cis-dolichyl beta-D-glucosyl phosphate = a alpha-D-Glc-(1-&gt;2)-alpha-D-Glc-(1-&gt;3)-alpha-D-Glc-(1-&gt;3)-alpha-D-Man-(1-&gt;2)-alpha-D-Man-(1-&gt;2)-alpha-D-Man-(1-&gt;3)-[alpha-D-Man-(1-&gt;2)-alpha-D-Man-(1-&gt;3)-[alpha-D-Man-(1-&gt;2)-alpha-D-Man-(1-&gt;6)]-alpha-D-Man-(1-&gt;6)]-beta-D-Man-(1-&gt;4)-beta-D-GlcNAc-(1-&gt;4)-alpha-D-GlcNAc-diphospho-di-trans,poly-cis-dolichol + a di-trans,poly-cis-dolichyl phosphate + H(+)</text>
        <dbReference type="Rhea" id="RHEA:29543"/>
        <dbReference type="Rhea" id="RHEA-COMP:19498"/>
        <dbReference type="Rhea" id="RHEA-COMP:19502"/>
        <dbReference type="Rhea" id="RHEA-COMP:19512"/>
        <dbReference type="Rhea" id="RHEA-COMP:19522"/>
        <dbReference type="ChEBI" id="CHEBI:15378"/>
        <dbReference type="ChEBI" id="CHEBI:57525"/>
        <dbReference type="ChEBI" id="CHEBI:57683"/>
        <dbReference type="ChEBI" id="CHEBI:132522"/>
        <dbReference type="ChEBI" id="CHEBI:132523"/>
        <dbReference type="EC" id="2.4.1.256"/>
    </reaction>
    <physiologicalReaction direction="left-to-right" evidence="13">
        <dbReference type="Rhea" id="RHEA:29544"/>
    </physiologicalReaction>
</comment>
<evidence type="ECO:0000256" key="10">
    <source>
        <dbReference type="ARBA" id="ARBA00022989"/>
    </source>
</evidence>
<comment type="pathway">
    <text evidence="2">Protein modification; protein glycosylation.</text>
</comment>
<dbReference type="PANTHER" id="PTHR12989:SF10">
    <property type="entry name" value="DOL-P-GLC:GLC(2)MAN(9)GLCNAC(2)-PP-DOL ALPHA-1,2-GLUCOSYLTRANSFERASE-RELATED"/>
    <property type="match status" value="1"/>
</dbReference>
<comment type="similarity">
    <text evidence="3 14">Belongs to the ALG10 glucosyltransferase family.</text>
</comment>
<proteinExistence type="inferred from homology"/>
<feature type="transmembrane region" description="Helical" evidence="14">
    <location>
        <begin position="112"/>
        <end position="133"/>
    </location>
</feature>
<evidence type="ECO:0000256" key="6">
    <source>
        <dbReference type="ARBA" id="ARBA00022676"/>
    </source>
</evidence>
<feature type="transmembrane region" description="Helical" evidence="14">
    <location>
        <begin position="354"/>
        <end position="378"/>
    </location>
</feature>
<name>A0AAV1K0V9_9NEOP</name>
<feature type="transmembrane region" description="Helical" evidence="14">
    <location>
        <begin position="283"/>
        <end position="302"/>
    </location>
</feature>
<comment type="subcellular location">
    <subcellularLocation>
        <location evidence="1">Endoplasmic reticulum membrane</location>
        <topology evidence="1">Multi-pass membrane protein</topology>
    </subcellularLocation>
</comment>
<feature type="transmembrane region" description="Helical" evidence="14">
    <location>
        <begin position="464"/>
        <end position="487"/>
    </location>
</feature>
<evidence type="ECO:0000256" key="4">
    <source>
        <dbReference type="ARBA" id="ARBA00011967"/>
    </source>
</evidence>
<keyword evidence="11 14" id="KW-0472">Membrane</keyword>
<feature type="transmembrane region" description="Helical" evidence="14">
    <location>
        <begin position="398"/>
        <end position="415"/>
    </location>
</feature>
<dbReference type="Proteomes" id="UP001497472">
    <property type="component" value="Unassembled WGS sequence"/>
</dbReference>
<feature type="transmembrane region" description="Helical" evidence="14">
    <location>
        <begin position="85"/>
        <end position="105"/>
    </location>
</feature>
<feature type="transmembrane region" description="Helical" evidence="14">
    <location>
        <begin position="427"/>
        <end position="444"/>
    </location>
</feature>
<accession>A0AAV1K0V9</accession>
<gene>
    <name evidence="15" type="ORF">LNINA_LOCUS13397</name>
</gene>
<evidence type="ECO:0000256" key="8">
    <source>
        <dbReference type="ARBA" id="ARBA00022692"/>
    </source>
</evidence>
<evidence type="ECO:0000256" key="2">
    <source>
        <dbReference type="ARBA" id="ARBA00004922"/>
    </source>
</evidence>
<keyword evidence="8 14" id="KW-0812">Transmembrane</keyword>
<evidence type="ECO:0000313" key="16">
    <source>
        <dbReference type="Proteomes" id="UP001497472"/>
    </source>
</evidence>
<dbReference type="GO" id="GO:0006488">
    <property type="term" value="P:dolichol-linked oligosaccharide biosynthetic process"/>
    <property type="evidence" value="ECO:0007669"/>
    <property type="project" value="UniProtKB-UniRule"/>
</dbReference>
<evidence type="ECO:0000256" key="11">
    <source>
        <dbReference type="ARBA" id="ARBA00023136"/>
    </source>
</evidence>
<feature type="transmembrane region" description="Helical" evidence="14">
    <location>
        <begin position="171"/>
        <end position="198"/>
    </location>
</feature>
<keyword evidence="9" id="KW-0256">Endoplasmic reticulum</keyword>
<dbReference type="GO" id="GO:0005789">
    <property type="term" value="C:endoplasmic reticulum membrane"/>
    <property type="evidence" value="ECO:0007669"/>
    <property type="project" value="UniProtKB-SubCell"/>
</dbReference>
<dbReference type="Pfam" id="PF04922">
    <property type="entry name" value="DIE2_ALG10"/>
    <property type="match status" value="1"/>
</dbReference>
<feature type="transmembrane region" description="Helical" evidence="14">
    <location>
        <begin position="322"/>
        <end position="342"/>
    </location>
</feature>
<keyword evidence="16" id="KW-1185">Reference proteome</keyword>
<keyword evidence="10 14" id="KW-1133">Transmembrane helix</keyword>
<protein>
    <recommendedName>
        <fullName evidence="5 14">Dol-P-Glc:Glc(2)Man(9)GlcNAc(2)-PP-Dol alpha-1,2-glucosyltransferase</fullName>
        <ecNumber evidence="4 14">2.4.1.256</ecNumber>
    </recommendedName>
</protein>
<comment type="function">
    <text evidence="12">Dol-P-Glc:Glc(2)Man(9)GlcNAc(2)-PP-Dol alpha-1,2-glucosyltransferase that operates in the biosynthetic pathway of dolichol-linked oligosaccharides, the glycan precursors employed in protein asparagine (N)-glycosylation. The assembly of dolichol-linked oligosaccharides begins on the cytosolic side of the endoplasmic reticulum membrane and finishes in its lumen. The sequential addition of sugars to dolichol pyrophosphate produces dolichol-linked oligosaccharides containing fourteen sugars, including two GlcNAcs, nine mannoses and three glucoses. Once assembled, the oligosaccharide is transferred from the lipid to nascent proteins by oligosaccharyltransferases. In the lumen of the endoplasmic reticulum, adds the third and last glucose residue from dolichyl phosphate glucose (Dol-P-Glc) onto the lipid-linked oligosaccharide intermediate Glc(2)Man(9)GlcNAc(2)-PP-Dol to produce Glc(3)Man(9)GlcNAc(2)-PP-Dol.</text>
</comment>
<evidence type="ECO:0000256" key="14">
    <source>
        <dbReference type="PIRNR" id="PIRNR028810"/>
    </source>
</evidence>
<evidence type="ECO:0000313" key="15">
    <source>
        <dbReference type="EMBL" id="CAK1554484.1"/>
    </source>
</evidence>
<dbReference type="AlphaFoldDB" id="A0AAV1K0V9"/>